<protein>
    <submittedName>
        <fullName evidence="11">ATP-dependent RNA helicase DBP8</fullName>
    </submittedName>
</protein>
<feature type="region of interest" description="Disordered" evidence="7">
    <location>
        <begin position="478"/>
        <end position="517"/>
    </location>
</feature>
<organism evidence="11 12">
    <name type="scientific">Hondaea fermentalgiana</name>
    <dbReference type="NCBI Taxonomy" id="2315210"/>
    <lineage>
        <taxon>Eukaryota</taxon>
        <taxon>Sar</taxon>
        <taxon>Stramenopiles</taxon>
        <taxon>Bigyra</taxon>
        <taxon>Labyrinthulomycetes</taxon>
        <taxon>Thraustochytrida</taxon>
        <taxon>Thraustochytriidae</taxon>
        <taxon>Hondaea</taxon>
    </lineage>
</organism>
<dbReference type="PROSITE" id="PS51195">
    <property type="entry name" value="Q_MOTIF"/>
    <property type="match status" value="1"/>
</dbReference>
<dbReference type="GO" id="GO:0005829">
    <property type="term" value="C:cytosol"/>
    <property type="evidence" value="ECO:0007669"/>
    <property type="project" value="TreeGrafter"/>
</dbReference>
<dbReference type="AlphaFoldDB" id="A0A2R5GHM2"/>
<dbReference type="CDD" id="cd18787">
    <property type="entry name" value="SF2_C_DEAD"/>
    <property type="match status" value="1"/>
</dbReference>
<dbReference type="Gene3D" id="3.40.50.300">
    <property type="entry name" value="P-loop containing nucleotide triphosphate hydrolases"/>
    <property type="match status" value="2"/>
</dbReference>
<dbReference type="InterPro" id="IPR011545">
    <property type="entry name" value="DEAD/DEAH_box_helicase_dom"/>
</dbReference>
<evidence type="ECO:0000256" key="4">
    <source>
        <dbReference type="ARBA" id="ARBA00022840"/>
    </source>
</evidence>
<dbReference type="SMART" id="SM00490">
    <property type="entry name" value="HELICc"/>
    <property type="match status" value="1"/>
</dbReference>
<evidence type="ECO:0000256" key="5">
    <source>
        <dbReference type="PROSITE-ProRule" id="PRU00552"/>
    </source>
</evidence>
<gene>
    <name evidence="11" type="ORF">FCC1311_066162</name>
</gene>
<dbReference type="Pfam" id="PF00270">
    <property type="entry name" value="DEAD"/>
    <property type="match status" value="1"/>
</dbReference>
<evidence type="ECO:0000256" key="7">
    <source>
        <dbReference type="SAM" id="MobiDB-lite"/>
    </source>
</evidence>
<evidence type="ECO:0000256" key="6">
    <source>
        <dbReference type="RuleBase" id="RU000492"/>
    </source>
</evidence>
<comment type="similarity">
    <text evidence="6">Belongs to the DEAD box helicase family.</text>
</comment>
<keyword evidence="3 6" id="KW-0347">Helicase</keyword>
<dbReference type="PROSITE" id="PS51194">
    <property type="entry name" value="HELICASE_CTER"/>
    <property type="match status" value="1"/>
</dbReference>
<keyword evidence="12" id="KW-1185">Reference proteome</keyword>
<evidence type="ECO:0000256" key="3">
    <source>
        <dbReference type="ARBA" id="ARBA00022806"/>
    </source>
</evidence>
<dbReference type="InterPro" id="IPR001650">
    <property type="entry name" value="Helicase_C-like"/>
</dbReference>
<reference evidence="11 12" key="1">
    <citation type="submission" date="2017-12" db="EMBL/GenBank/DDBJ databases">
        <title>Sequencing, de novo assembly and annotation of complete genome of a new Thraustochytrid species, strain FCC1311.</title>
        <authorList>
            <person name="Sedici K."/>
            <person name="Godart F."/>
            <person name="Aiese Cigliano R."/>
            <person name="Sanseverino W."/>
            <person name="Barakat M."/>
            <person name="Ortet P."/>
            <person name="Marechal E."/>
            <person name="Cagnac O."/>
            <person name="Amato A."/>
        </authorList>
    </citation>
    <scope>NUCLEOTIDE SEQUENCE [LARGE SCALE GENOMIC DNA]</scope>
</reference>
<feature type="domain" description="Helicase C-terminal" evidence="9">
    <location>
        <begin position="312"/>
        <end position="460"/>
    </location>
</feature>
<keyword evidence="2 6" id="KW-0378">Hydrolase</keyword>
<dbReference type="PANTHER" id="PTHR47959">
    <property type="entry name" value="ATP-DEPENDENT RNA HELICASE RHLE-RELATED"/>
    <property type="match status" value="1"/>
</dbReference>
<sequence>MAKRQRVASEDGAAAKTTAKKKLQKLRKDEVADDGEDEEPVRNKKQQRNRKNVEKEEATSDSEEEQDQEDGEEQDQGEKETKVTFEELKVHEEIVKACKALGWSHATEIQREAIPHALEGRDVIGLAETGSGKTGAFSVPMLCRLLDQPTRRLFGIVLAPTRELAFQIHEVVQGLGTSIGVKSCCVVGGVDRVAQAIALAKKPHIVIGTPGRVVDHLENTKGFTLDSARVLVLDEADRMLSMDFEEEINSILQAMPPRGTRQTFLFSATMTSKVAKLQRASLDSPVKVEVSKSRYQTVKTLEQNYMLTPAQYKDTYLIFILNELAGQTAIIFVSTCHNATRLALMMRNLGIGATALHGQMHQTKRLGALNRFKSQGNNVLVATDVAARGLDIPSVDLVVNYDVPSNGKDYIHRVGRTARAGKAGRAVTLVTQYDVEVFQRIEAMLRKKLTAFPAQKDLVMVLNDQVSEAARQAVMQIREEEEGKGGKRRFHGKGRGGGGGGGGGGRGRGRGRGRSGR</sequence>
<dbReference type="PROSITE" id="PS51192">
    <property type="entry name" value="HELICASE_ATP_BIND_1"/>
    <property type="match status" value="1"/>
</dbReference>
<keyword evidence="4 6" id="KW-0067">ATP-binding</keyword>
<evidence type="ECO:0000256" key="2">
    <source>
        <dbReference type="ARBA" id="ARBA00022801"/>
    </source>
</evidence>
<dbReference type="Pfam" id="PF00271">
    <property type="entry name" value="Helicase_C"/>
    <property type="match status" value="1"/>
</dbReference>
<keyword evidence="1 6" id="KW-0547">Nucleotide-binding</keyword>
<dbReference type="FunCoup" id="A0A2R5GHM2">
    <property type="interactions" value="470"/>
</dbReference>
<evidence type="ECO:0000259" key="8">
    <source>
        <dbReference type="PROSITE" id="PS51192"/>
    </source>
</evidence>
<accession>A0A2R5GHM2</accession>
<evidence type="ECO:0000313" key="12">
    <source>
        <dbReference type="Proteomes" id="UP000241890"/>
    </source>
</evidence>
<dbReference type="PROSITE" id="PS00039">
    <property type="entry name" value="DEAD_ATP_HELICASE"/>
    <property type="match status" value="1"/>
</dbReference>
<feature type="compositionally biased region" description="Basic residues" evidence="7">
    <location>
        <begin position="507"/>
        <end position="517"/>
    </location>
</feature>
<dbReference type="Proteomes" id="UP000241890">
    <property type="component" value="Unassembled WGS sequence"/>
</dbReference>
<dbReference type="InterPro" id="IPR027417">
    <property type="entry name" value="P-loop_NTPase"/>
</dbReference>
<feature type="region of interest" description="Disordered" evidence="7">
    <location>
        <begin position="1"/>
        <end position="80"/>
    </location>
</feature>
<feature type="compositionally biased region" description="Acidic residues" evidence="7">
    <location>
        <begin position="59"/>
        <end position="75"/>
    </location>
</feature>
<dbReference type="OrthoDB" id="10261904at2759"/>
<dbReference type="InterPro" id="IPR050079">
    <property type="entry name" value="DEAD_box_RNA_helicase"/>
</dbReference>
<dbReference type="InParanoid" id="A0A2R5GHM2"/>
<dbReference type="InterPro" id="IPR000629">
    <property type="entry name" value="RNA-helicase_DEAD-box_CS"/>
</dbReference>
<dbReference type="GO" id="GO:0003724">
    <property type="term" value="F:RNA helicase activity"/>
    <property type="evidence" value="ECO:0007669"/>
    <property type="project" value="InterPro"/>
</dbReference>
<dbReference type="InterPro" id="IPR014001">
    <property type="entry name" value="Helicase_ATP-bd"/>
</dbReference>
<dbReference type="PANTHER" id="PTHR47959:SF20">
    <property type="entry name" value="RNA HELICASE"/>
    <property type="match status" value="1"/>
</dbReference>
<dbReference type="SMART" id="SM00487">
    <property type="entry name" value="DEXDc"/>
    <property type="match status" value="1"/>
</dbReference>
<proteinExistence type="inferred from homology"/>
<evidence type="ECO:0000259" key="10">
    <source>
        <dbReference type="PROSITE" id="PS51195"/>
    </source>
</evidence>
<evidence type="ECO:0000256" key="1">
    <source>
        <dbReference type="ARBA" id="ARBA00022741"/>
    </source>
</evidence>
<evidence type="ECO:0000313" key="11">
    <source>
        <dbReference type="EMBL" id="GBG30397.1"/>
    </source>
</evidence>
<feature type="short sequence motif" description="Q motif" evidence="5">
    <location>
        <begin position="83"/>
        <end position="111"/>
    </location>
</feature>
<dbReference type="InterPro" id="IPR014014">
    <property type="entry name" value="RNA_helicase_DEAD_Q_motif"/>
</dbReference>
<feature type="domain" description="DEAD-box RNA helicase Q" evidence="10">
    <location>
        <begin position="83"/>
        <end position="111"/>
    </location>
</feature>
<dbReference type="GO" id="GO:0005524">
    <property type="term" value="F:ATP binding"/>
    <property type="evidence" value="ECO:0007669"/>
    <property type="project" value="UniProtKB-KW"/>
</dbReference>
<dbReference type="GO" id="GO:0016787">
    <property type="term" value="F:hydrolase activity"/>
    <property type="evidence" value="ECO:0007669"/>
    <property type="project" value="UniProtKB-KW"/>
</dbReference>
<name>A0A2R5GHM2_9STRA</name>
<dbReference type="SUPFAM" id="SSF52540">
    <property type="entry name" value="P-loop containing nucleoside triphosphate hydrolases"/>
    <property type="match status" value="1"/>
</dbReference>
<dbReference type="EMBL" id="BEYU01000076">
    <property type="protein sequence ID" value="GBG30397.1"/>
    <property type="molecule type" value="Genomic_DNA"/>
</dbReference>
<dbReference type="GO" id="GO:0003676">
    <property type="term" value="F:nucleic acid binding"/>
    <property type="evidence" value="ECO:0007669"/>
    <property type="project" value="InterPro"/>
</dbReference>
<comment type="caution">
    <text evidence="11">The sequence shown here is derived from an EMBL/GenBank/DDBJ whole genome shotgun (WGS) entry which is preliminary data.</text>
</comment>
<feature type="domain" description="Helicase ATP-binding" evidence="8">
    <location>
        <begin position="114"/>
        <end position="288"/>
    </location>
</feature>
<feature type="compositionally biased region" description="Gly residues" evidence="7">
    <location>
        <begin position="495"/>
        <end position="506"/>
    </location>
</feature>
<evidence type="ECO:0000259" key="9">
    <source>
        <dbReference type="PROSITE" id="PS51194"/>
    </source>
</evidence>